<dbReference type="Gene3D" id="2.40.50.100">
    <property type="match status" value="1"/>
</dbReference>
<evidence type="ECO:0000256" key="5">
    <source>
        <dbReference type="ARBA" id="ARBA00022519"/>
    </source>
</evidence>
<sequence length="385" mass="42540">MIAMHKLVLRSVTKSYTKGTTVLKPFDLVAQSGELIVLVGPSGCGKSTLLKLIAGLEKLDDGQILLGDRDITDAEPRQRKIAMVFQNYALYPHLTVRENLAYPLRRQKLRMPAITEKVAMVARQLRLEELLDRRPSQLSGGQKQRVAMGRAIIREPDLFLLDEPLSNLDAALRTHVRGEIRDLQRRLGTTMIYVTHDQVEAQTLADRVVILRDGEVQQIGPPQEIYARPANIFAAAFLGAAPPNFLAGRVINGRIDVGQASLPFSDLPGECRTALAGREQVYLGLRPELLRAADDHYGDHLVLHGAVSSREIVGNTQNVYFRTDTACADMTRLSALAGRYLTDELVWTTENSNTGDTVKLAIRPEDILFFDAEGQAIGTHGSDTL</sequence>
<dbReference type="InterPro" id="IPR008995">
    <property type="entry name" value="Mo/tungstate-bd_C_term_dom"/>
</dbReference>
<dbReference type="InterPro" id="IPR012340">
    <property type="entry name" value="NA-bd_OB-fold"/>
</dbReference>
<dbReference type="EMBL" id="VIWP01000016">
    <property type="protein sequence ID" value="TWF44010.1"/>
    <property type="molecule type" value="Genomic_DNA"/>
</dbReference>
<evidence type="ECO:0000256" key="1">
    <source>
        <dbReference type="ARBA" id="ARBA00004417"/>
    </source>
</evidence>
<dbReference type="AlphaFoldDB" id="A0A561Q0Z2"/>
<dbReference type="FunFam" id="3.40.50.300:FF:000042">
    <property type="entry name" value="Maltose/maltodextrin ABC transporter, ATP-binding protein"/>
    <property type="match status" value="1"/>
</dbReference>
<dbReference type="Gene3D" id="2.40.50.140">
    <property type="entry name" value="Nucleic acid-binding proteins"/>
    <property type="match status" value="1"/>
</dbReference>
<dbReference type="PANTHER" id="PTHR43875:SF15">
    <property type="entry name" value="TREHALOSE IMPORT ATP-BINDING PROTEIN SUGC"/>
    <property type="match status" value="1"/>
</dbReference>
<comment type="caution">
    <text evidence="11">The sequence shown here is derived from an EMBL/GenBank/DDBJ whole genome shotgun (WGS) entry which is preliminary data.</text>
</comment>
<dbReference type="GO" id="GO:0005524">
    <property type="term" value="F:ATP binding"/>
    <property type="evidence" value="ECO:0007669"/>
    <property type="project" value="UniProtKB-KW"/>
</dbReference>
<comment type="subcellular location">
    <subcellularLocation>
        <location evidence="1">Cell inner membrane</location>
        <topology evidence="1">Peripheral membrane protein</topology>
    </subcellularLocation>
</comment>
<dbReference type="PROSITE" id="PS50893">
    <property type="entry name" value="ABC_TRANSPORTER_2"/>
    <property type="match status" value="1"/>
</dbReference>
<dbReference type="InterPro" id="IPR003439">
    <property type="entry name" value="ABC_transporter-like_ATP-bd"/>
</dbReference>
<dbReference type="Proteomes" id="UP000320653">
    <property type="component" value="Unassembled WGS sequence"/>
</dbReference>
<keyword evidence="4" id="KW-1003">Cell membrane</keyword>
<dbReference type="PANTHER" id="PTHR43875">
    <property type="entry name" value="MALTODEXTRIN IMPORT ATP-BINDING PROTEIN MSMX"/>
    <property type="match status" value="1"/>
</dbReference>
<proteinExistence type="inferred from homology"/>
<name>A0A561Q0Z2_9HYPH</name>
<evidence type="ECO:0000256" key="9">
    <source>
        <dbReference type="ARBA" id="ARBA00023136"/>
    </source>
</evidence>
<keyword evidence="9" id="KW-0472">Membrane</keyword>
<evidence type="ECO:0000313" key="11">
    <source>
        <dbReference type="EMBL" id="TWF44010.1"/>
    </source>
</evidence>
<dbReference type="CDD" id="cd03301">
    <property type="entry name" value="ABC_MalK_N"/>
    <property type="match status" value="1"/>
</dbReference>
<dbReference type="InterPro" id="IPR017871">
    <property type="entry name" value="ABC_transporter-like_CS"/>
</dbReference>
<keyword evidence="11" id="KW-0762">Sugar transport</keyword>
<organism evidence="11 12">
    <name type="scientific">Neorhizobium alkalisoli</name>
    <dbReference type="NCBI Taxonomy" id="528178"/>
    <lineage>
        <taxon>Bacteria</taxon>
        <taxon>Pseudomonadati</taxon>
        <taxon>Pseudomonadota</taxon>
        <taxon>Alphaproteobacteria</taxon>
        <taxon>Hyphomicrobiales</taxon>
        <taxon>Rhizobiaceae</taxon>
        <taxon>Rhizobium/Agrobacterium group</taxon>
        <taxon>Neorhizobium</taxon>
    </lineage>
</organism>
<dbReference type="SUPFAM" id="SSF52540">
    <property type="entry name" value="P-loop containing nucleoside triphosphate hydrolases"/>
    <property type="match status" value="1"/>
</dbReference>
<keyword evidence="7 11" id="KW-0067">ATP-binding</keyword>
<keyword evidence="12" id="KW-1185">Reference proteome</keyword>
<comment type="similarity">
    <text evidence="2">Belongs to the ABC transporter superfamily.</text>
</comment>
<dbReference type="GO" id="GO:0016887">
    <property type="term" value="F:ATP hydrolysis activity"/>
    <property type="evidence" value="ECO:0007669"/>
    <property type="project" value="InterPro"/>
</dbReference>
<keyword evidence="6" id="KW-0547">Nucleotide-binding</keyword>
<dbReference type="SMART" id="SM00382">
    <property type="entry name" value="AAA"/>
    <property type="match status" value="1"/>
</dbReference>
<dbReference type="InterPro" id="IPR015855">
    <property type="entry name" value="ABC_transpr_MalK-like"/>
</dbReference>
<dbReference type="PROSITE" id="PS00211">
    <property type="entry name" value="ABC_TRANSPORTER_1"/>
    <property type="match status" value="1"/>
</dbReference>
<gene>
    <name evidence="11" type="ORF">FHW37_11614</name>
</gene>
<evidence type="ECO:0000256" key="2">
    <source>
        <dbReference type="ARBA" id="ARBA00005417"/>
    </source>
</evidence>
<evidence type="ECO:0000313" key="12">
    <source>
        <dbReference type="Proteomes" id="UP000320653"/>
    </source>
</evidence>
<evidence type="ECO:0000256" key="7">
    <source>
        <dbReference type="ARBA" id="ARBA00022840"/>
    </source>
</evidence>
<keyword evidence="8" id="KW-1278">Translocase</keyword>
<dbReference type="GO" id="GO:0055052">
    <property type="term" value="C:ATP-binding cassette (ABC) transporter complex, substrate-binding subunit-containing"/>
    <property type="evidence" value="ECO:0007669"/>
    <property type="project" value="TreeGrafter"/>
</dbReference>
<reference evidence="11 12" key="1">
    <citation type="submission" date="2019-06" db="EMBL/GenBank/DDBJ databases">
        <title>Sorghum-associated microbial communities from plants grown in Nebraska, USA.</title>
        <authorList>
            <person name="Schachtman D."/>
        </authorList>
    </citation>
    <scope>NUCLEOTIDE SEQUENCE [LARGE SCALE GENOMIC DNA]</scope>
    <source>
        <strain evidence="11 12">1225</strain>
    </source>
</reference>
<evidence type="ECO:0000256" key="3">
    <source>
        <dbReference type="ARBA" id="ARBA00022448"/>
    </source>
</evidence>
<accession>A0A561Q0Z2</accession>
<keyword evidence="5" id="KW-0997">Cell inner membrane</keyword>
<dbReference type="InterPro" id="IPR027417">
    <property type="entry name" value="P-loop_NTPase"/>
</dbReference>
<dbReference type="Gene3D" id="3.40.50.300">
    <property type="entry name" value="P-loop containing nucleotide triphosphate hydrolases"/>
    <property type="match status" value="1"/>
</dbReference>
<protein>
    <submittedName>
        <fullName evidence="11">sn-glycerol 3-phosphate transport system ATP-binding protein/multiple sugar transport system ATP-binding protein</fullName>
    </submittedName>
</protein>
<dbReference type="SUPFAM" id="SSF50331">
    <property type="entry name" value="MOP-like"/>
    <property type="match status" value="1"/>
</dbReference>
<dbReference type="Pfam" id="PF00005">
    <property type="entry name" value="ABC_tran"/>
    <property type="match status" value="1"/>
</dbReference>
<dbReference type="InterPro" id="IPR047641">
    <property type="entry name" value="ABC_transpr_MalK/UgpC-like"/>
</dbReference>
<evidence type="ECO:0000256" key="6">
    <source>
        <dbReference type="ARBA" id="ARBA00022741"/>
    </source>
</evidence>
<keyword evidence="3" id="KW-0813">Transport</keyword>
<evidence type="ECO:0000256" key="4">
    <source>
        <dbReference type="ARBA" id="ARBA00022475"/>
    </source>
</evidence>
<dbReference type="InterPro" id="IPR003593">
    <property type="entry name" value="AAA+_ATPase"/>
</dbReference>
<dbReference type="GO" id="GO:0008643">
    <property type="term" value="P:carbohydrate transport"/>
    <property type="evidence" value="ECO:0007669"/>
    <property type="project" value="InterPro"/>
</dbReference>
<dbReference type="GO" id="GO:0140359">
    <property type="term" value="F:ABC-type transporter activity"/>
    <property type="evidence" value="ECO:0007669"/>
    <property type="project" value="InterPro"/>
</dbReference>
<evidence type="ECO:0000256" key="8">
    <source>
        <dbReference type="ARBA" id="ARBA00022967"/>
    </source>
</evidence>
<evidence type="ECO:0000259" key="10">
    <source>
        <dbReference type="PROSITE" id="PS50893"/>
    </source>
</evidence>
<feature type="domain" description="ABC transporter" evidence="10">
    <location>
        <begin position="7"/>
        <end position="238"/>
    </location>
</feature>